<name>A0AAP3EXF9_RIEAN</name>
<proteinExistence type="predicted"/>
<sequence length="167" mass="18964">MHSLVKHDDFIVRFGKPSDEVQGYKSKPFIFLPFGVVKVQLPELLKQDPEKAIKCILECQYNNVDISKATANETASFILWIKEQVDFINSKEAENLQSTPEPELLASGVTKLNEFGAMAIVDSLAGGDILKYDDILALPYHKVYQKMKLDKVNSDIRKKYEKIISKK</sequence>
<dbReference type="AlphaFoldDB" id="A0AAP3EXF9"/>
<protein>
    <submittedName>
        <fullName evidence="1">Uncharacterized protein</fullName>
    </submittedName>
</protein>
<dbReference type="RefSeq" id="WP_214193810.1">
    <property type="nucleotide sequence ID" value="NZ_CP081925.1"/>
</dbReference>
<organism evidence="1 2">
    <name type="scientific">Riemerella anatipestifer</name>
    <name type="common">Moraxella anatipestifer</name>
    <dbReference type="NCBI Taxonomy" id="34085"/>
    <lineage>
        <taxon>Bacteria</taxon>
        <taxon>Pseudomonadati</taxon>
        <taxon>Bacteroidota</taxon>
        <taxon>Flavobacteriia</taxon>
        <taxon>Flavobacteriales</taxon>
        <taxon>Weeksellaceae</taxon>
        <taxon>Riemerella</taxon>
    </lineage>
</organism>
<reference evidence="1" key="1">
    <citation type="submission" date="2022-10" db="EMBL/GenBank/DDBJ databases">
        <title>Sifting through the core-genome to identify putative cross-protective antigens against Riemerella anatipestifer.</title>
        <authorList>
            <person name="Zheng X."/>
            <person name="Zhang W."/>
        </authorList>
    </citation>
    <scope>NUCLEOTIDE SEQUENCE</scope>
    <source>
        <strain evidence="1">ZWRA178</strain>
    </source>
</reference>
<accession>A0AAP3EXF9</accession>
<evidence type="ECO:0000313" key="1">
    <source>
        <dbReference type="EMBL" id="MCW0524756.1"/>
    </source>
</evidence>
<dbReference type="EMBL" id="JAOZYT010000096">
    <property type="protein sequence ID" value="MCW0524756.1"/>
    <property type="molecule type" value="Genomic_DNA"/>
</dbReference>
<evidence type="ECO:0000313" key="2">
    <source>
        <dbReference type="Proteomes" id="UP001207440"/>
    </source>
</evidence>
<gene>
    <name evidence="1" type="ORF">OKE68_10575</name>
</gene>
<dbReference type="Proteomes" id="UP001207440">
    <property type="component" value="Unassembled WGS sequence"/>
</dbReference>
<comment type="caution">
    <text evidence="1">The sequence shown here is derived from an EMBL/GenBank/DDBJ whole genome shotgun (WGS) entry which is preliminary data.</text>
</comment>